<organism evidence="2 3">
    <name type="scientific">Elasticomyces elasticus</name>
    <dbReference type="NCBI Taxonomy" id="574655"/>
    <lineage>
        <taxon>Eukaryota</taxon>
        <taxon>Fungi</taxon>
        <taxon>Dikarya</taxon>
        <taxon>Ascomycota</taxon>
        <taxon>Pezizomycotina</taxon>
        <taxon>Dothideomycetes</taxon>
        <taxon>Dothideomycetidae</taxon>
        <taxon>Mycosphaerellales</taxon>
        <taxon>Teratosphaeriaceae</taxon>
        <taxon>Elasticomyces</taxon>
    </lineage>
</organism>
<feature type="region of interest" description="Disordered" evidence="1">
    <location>
        <begin position="1"/>
        <end position="34"/>
    </location>
</feature>
<protein>
    <submittedName>
        <fullName evidence="2">Uncharacterized protein</fullName>
    </submittedName>
</protein>
<evidence type="ECO:0000313" key="3">
    <source>
        <dbReference type="Proteomes" id="UP001310594"/>
    </source>
</evidence>
<accession>A0AAN7WBM5</accession>
<comment type="caution">
    <text evidence="2">The sequence shown here is derived from an EMBL/GenBank/DDBJ whole genome shotgun (WGS) entry which is preliminary data.</text>
</comment>
<evidence type="ECO:0000256" key="1">
    <source>
        <dbReference type="SAM" id="MobiDB-lite"/>
    </source>
</evidence>
<proteinExistence type="predicted"/>
<dbReference type="AlphaFoldDB" id="A0AAN7WBM5"/>
<evidence type="ECO:0000313" key="2">
    <source>
        <dbReference type="EMBL" id="KAK5706188.1"/>
    </source>
</evidence>
<name>A0AAN7WBM5_9PEZI</name>
<dbReference type="EMBL" id="JAVRQU010000002">
    <property type="protein sequence ID" value="KAK5706188.1"/>
    <property type="molecule type" value="Genomic_DNA"/>
</dbReference>
<sequence>MDMNGNRNAPNPLAADYPASWRSTDKLPARPPGPHDTIERLIFDHPNPLHARVEFPEGTSAMIVFEDKRKLHALIVFNGGLYNNGLRGRLDFEPRRSLALYPNMYFDDGSWAKVICEDDPDYDRNKAPVPHYEVDDRGFLRLTR</sequence>
<dbReference type="Proteomes" id="UP001310594">
    <property type="component" value="Unassembled WGS sequence"/>
</dbReference>
<reference evidence="2" key="1">
    <citation type="submission" date="2023-08" db="EMBL/GenBank/DDBJ databases">
        <title>Black Yeasts Isolated from many extreme environments.</title>
        <authorList>
            <person name="Coleine C."/>
            <person name="Stajich J.E."/>
            <person name="Selbmann L."/>
        </authorList>
    </citation>
    <scope>NUCLEOTIDE SEQUENCE</scope>
    <source>
        <strain evidence="2">CCFEE 5810</strain>
    </source>
</reference>
<gene>
    <name evidence="2" type="ORF">LTR97_001175</name>
</gene>